<name>A0A1Y1ZRA8_9PLEO</name>
<sequence length="105" mass="11991">MPIQFKPGSGRISTVESRKLRDLVAGKVRPQGSNFPVYAKSLCMSWKSFQSTIWVRRGTSLMIDLVDEDPDTFETYLHWLYFRNIPTAGSTLGIDMVQEQKTFAN</sequence>
<dbReference type="EMBL" id="MCFA01000048">
    <property type="protein sequence ID" value="ORY12760.1"/>
    <property type="molecule type" value="Genomic_DNA"/>
</dbReference>
<protein>
    <submittedName>
        <fullName evidence="1">Uncharacterized protein</fullName>
    </submittedName>
</protein>
<organism evidence="1 2">
    <name type="scientific">Clohesyomyces aquaticus</name>
    <dbReference type="NCBI Taxonomy" id="1231657"/>
    <lineage>
        <taxon>Eukaryota</taxon>
        <taxon>Fungi</taxon>
        <taxon>Dikarya</taxon>
        <taxon>Ascomycota</taxon>
        <taxon>Pezizomycotina</taxon>
        <taxon>Dothideomycetes</taxon>
        <taxon>Pleosporomycetidae</taxon>
        <taxon>Pleosporales</taxon>
        <taxon>Lindgomycetaceae</taxon>
        <taxon>Clohesyomyces</taxon>
    </lineage>
</organism>
<dbReference type="OrthoDB" id="194443at2759"/>
<dbReference type="AlphaFoldDB" id="A0A1Y1ZRA8"/>
<proteinExistence type="predicted"/>
<evidence type="ECO:0000313" key="2">
    <source>
        <dbReference type="Proteomes" id="UP000193144"/>
    </source>
</evidence>
<keyword evidence="2" id="KW-1185">Reference proteome</keyword>
<reference evidence="1 2" key="1">
    <citation type="submission" date="2016-07" db="EMBL/GenBank/DDBJ databases">
        <title>Pervasive Adenine N6-methylation of Active Genes in Fungi.</title>
        <authorList>
            <consortium name="DOE Joint Genome Institute"/>
            <person name="Mondo S.J."/>
            <person name="Dannebaum R.O."/>
            <person name="Kuo R.C."/>
            <person name="Labutti K."/>
            <person name="Haridas S."/>
            <person name="Kuo A."/>
            <person name="Salamov A."/>
            <person name="Ahrendt S.R."/>
            <person name="Lipzen A."/>
            <person name="Sullivan W."/>
            <person name="Andreopoulos W.B."/>
            <person name="Clum A."/>
            <person name="Lindquist E."/>
            <person name="Daum C."/>
            <person name="Ramamoorthy G.K."/>
            <person name="Gryganskyi A."/>
            <person name="Culley D."/>
            <person name="Magnuson J.K."/>
            <person name="James T.Y."/>
            <person name="O'Malley M.A."/>
            <person name="Stajich J.E."/>
            <person name="Spatafora J.W."/>
            <person name="Visel A."/>
            <person name="Grigoriev I.V."/>
        </authorList>
    </citation>
    <scope>NUCLEOTIDE SEQUENCE [LARGE SCALE GENOMIC DNA]</scope>
    <source>
        <strain evidence="1 2">CBS 115471</strain>
    </source>
</reference>
<evidence type="ECO:0000313" key="1">
    <source>
        <dbReference type="EMBL" id="ORY12760.1"/>
    </source>
</evidence>
<gene>
    <name evidence="1" type="ORF">BCR34DRAFT_613829</name>
</gene>
<comment type="caution">
    <text evidence="1">The sequence shown here is derived from an EMBL/GenBank/DDBJ whole genome shotgun (WGS) entry which is preliminary data.</text>
</comment>
<dbReference type="Proteomes" id="UP000193144">
    <property type="component" value="Unassembled WGS sequence"/>
</dbReference>
<accession>A0A1Y1ZRA8</accession>